<dbReference type="CDD" id="cd11378">
    <property type="entry name" value="DUF296"/>
    <property type="match status" value="1"/>
</dbReference>
<gene>
    <name evidence="2" type="ORF">TrST_g8499</name>
</gene>
<keyword evidence="3" id="KW-1185">Reference proteome</keyword>
<feature type="domain" description="PPC" evidence="1">
    <location>
        <begin position="6"/>
        <end position="152"/>
    </location>
</feature>
<reference evidence="3" key="1">
    <citation type="journal article" date="2023" name="Commun. Biol.">
        <title>Genome analysis of Parmales, the sister group of diatoms, reveals the evolutionary specialization of diatoms from phago-mixotrophs to photoautotrophs.</title>
        <authorList>
            <person name="Ban H."/>
            <person name="Sato S."/>
            <person name="Yoshikawa S."/>
            <person name="Yamada K."/>
            <person name="Nakamura Y."/>
            <person name="Ichinomiya M."/>
            <person name="Sato N."/>
            <person name="Blanc-Mathieu R."/>
            <person name="Endo H."/>
            <person name="Kuwata A."/>
            <person name="Ogata H."/>
        </authorList>
    </citation>
    <scope>NUCLEOTIDE SEQUENCE [LARGE SCALE GENOMIC DNA]</scope>
    <source>
        <strain evidence="3">NIES 3701</strain>
    </source>
</reference>
<organism evidence="2 3">
    <name type="scientific">Triparma strigata</name>
    <dbReference type="NCBI Taxonomy" id="1606541"/>
    <lineage>
        <taxon>Eukaryota</taxon>
        <taxon>Sar</taxon>
        <taxon>Stramenopiles</taxon>
        <taxon>Ochrophyta</taxon>
        <taxon>Bolidophyceae</taxon>
        <taxon>Parmales</taxon>
        <taxon>Triparmaceae</taxon>
        <taxon>Triparma</taxon>
    </lineage>
</organism>
<dbReference type="InterPro" id="IPR005175">
    <property type="entry name" value="PPC_dom"/>
</dbReference>
<dbReference type="EMBL" id="BRXY01000184">
    <property type="protein sequence ID" value="GMH74991.1"/>
    <property type="molecule type" value="Genomic_DNA"/>
</dbReference>
<sequence>MIPPSASSAYFTAFRFPPNTEIYSALKETSSILVDRSSLPPLSSTFITTAVGSVHTVTLRLANATSQNRNCVRTFDPDERFEVLSLVGTICEDGSHLHVSLGDKDGKVWGGHLISATTFTTLEVVLGAFPSSGIIFKRPFDEETGFGELKVQDVREEKKVDLRGRFVAGIVFGVGMLWR</sequence>
<evidence type="ECO:0000313" key="2">
    <source>
        <dbReference type="EMBL" id="GMH74991.1"/>
    </source>
</evidence>
<proteinExistence type="predicted"/>
<dbReference type="PANTHER" id="PTHR34988:SF1">
    <property type="entry name" value="DNA-BINDING PROTEIN"/>
    <property type="match status" value="1"/>
</dbReference>
<dbReference type="AlphaFoldDB" id="A0A9W7ALA2"/>
<dbReference type="Pfam" id="PF03479">
    <property type="entry name" value="PCC"/>
    <property type="match status" value="1"/>
</dbReference>
<dbReference type="OrthoDB" id="2156856at2759"/>
<evidence type="ECO:0000259" key="1">
    <source>
        <dbReference type="PROSITE" id="PS51742"/>
    </source>
</evidence>
<dbReference type="PROSITE" id="PS51742">
    <property type="entry name" value="PPC"/>
    <property type="match status" value="1"/>
</dbReference>
<evidence type="ECO:0000313" key="3">
    <source>
        <dbReference type="Proteomes" id="UP001165085"/>
    </source>
</evidence>
<dbReference type="Proteomes" id="UP001165085">
    <property type="component" value="Unassembled WGS sequence"/>
</dbReference>
<protein>
    <recommendedName>
        <fullName evidence="1">PPC domain-containing protein</fullName>
    </recommendedName>
</protein>
<name>A0A9W7ALA2_9STRA</name>
<accession>A0A9W7ALA2</accession>
<comment type="caution">
    <text evidence="2">The sequence shown here is derived from an EMBL/GenBank/DDBJ whole genome shotgun (WGS) entry which is preliminary data.</text>
</comment>
<dbReference type="Gene3D" id="3.30.1330.80">
    <property type="entry name" value="Hypothetical protein, similar to alpha- acetolactate decarboxylase, domain 2"/>
    <property type="match status" value="1"/>
</dbReference>
<dbReference type="SUPFAM" id="SSF117856">
    <property type="entry name" value="AF0104/ALDC/Ptd012-like"/>
    <property type="match status" value="1"/>
</dbReference>
<dbReference type="PANTHER" id="PTHR34988">
    <property type="entry name" value="PROTEIN, PUTATIVE-RELATED"/>
    <property type="match status" value="1"/>
</dbReference>